<keyword evidence="2" id="KW-1185">Reference proteome</keyword>
<accession>C0CZD5</accession>
<sequence>MEQIDRKMRKWEKPSGCRETWRTGGFLSQWRRLEFAAHCIFGAHMLSFLTGKILHTGEKPAKEVNICQSAY</sequence>
<proteinExistence type="predicted"/>
<comment type="caution">
    <text evidence="1">The sequence shown here is derived from an EMBL/GenBank/DDBJ whole genome shotgun (WGS) entry which is preliminary data.</text>
</comment>
<gene>
    <name evidence="1" type="ORF">CLOSTASPAR_02362</name>
</gene>
<name>C0CZD5_9FIRM</name>
<reference evidence="1 2" key="1">
    <citation type="submission" date="2009-01" db="EMBL/GenBank/DDBJ databases">
        <authorList>
            <person name="Fulton L."/>
            <person name="Clifton S."/>
            <person name="Fulton B."/>
            <person name="Xu J."/>
            <person name="Minx P."/>
            <person name="Pepin K.H."/>
            <person name="Johnson M."/>
            <person name="Bhonagiri V."/>
            <person name="Nash W.E."/>
            <person name="Mardis E.R."/>
            <person name="Wilson R.K."/>
        </authorList>
    </citation>
    <scope>NUCLEOTIDE SEQUENCE [LARGE SCALE GENOMIC DNA]</scope>
    <source>
        <strain evidence="1 2">DSM 15981</strain>
    </source>
</reference>
<evidence type="ECO:0000313" key="1">
    <source>
        <dbReference type="EMBL" id="EEG55548.1"/>
    </source>
</evidence>
<evidence type="ECO:0000313" key="2">
    <source>
        <dbReference type="Proteomes" id="UP000004756"/>
    </source>
</evidence>
<dbReference type="HOGENOM" id="CLU_2732773_0_0_9"/>
<reference evidence="1 2" key="2">
    <citation type="submission" date="2009-02" db="EMBL/GenBank/DDBJ databases">
        <title>Draft genome sequence of Clostridium asparagiforme (DSM 15981).</title>
        <authorList>
            <person name="Sudarsanam P."/>
            <person name="Ley R."/>
            <person name="Guruge J."/>
            <person name="Turnbaugh P.J."/>
            <person name="Mahowald M."/>
            <person name="Liep D."/>
            <person name="Gordon J."/>
        </authorList>
    </citation>
    <scope>NUCLEOTIDE SEQUENCE [LARGE SCALE GENOMIC DNA]</scope>
    <source>
        <strain evidence="1 2">DSM 15981</strain>
    </source>
</reference>
<organism evidence="1 2">
    <name type="scientific">[Clostridium] asparagiforme DSM 15981</name>
    <dbReference type="NCBI Taxonomy" id="518636"/>
    <lineage>
        <taxon>Bacteria</taxon>
        <taxon>Bacillati</taxon>
        <taxon>Bacillota</taxon>
        <taxon>Clostridia</taxon>
        <taxon>Lachnospirales</taxon>
        <taxon>Lachnospiraceae</taxon>
        <taxon>Enterocloster</taxon>
    </lineage>
</organism>
<dbReference type="EMBL" id="ACCJ01000140">
    <property type="protein sequence ID" value="EEG55548.1"/>
    <property type="molecule type" value="Genomic_DNA"/>
</dbReference>
<dbReference type="AlphaFoldDB" id="C0CZD5"/>
<dbReference type="Proteomes" id="UP000004756">
    <property type="component" value="Unassembled WGS sequence"/>
</dbReference>
<protein>
    <submittedName>
        <fullName evidence="1">Uncharacterized protein</fullName>
    </submittedName>
</protein>